<dbReference type="SUPFAM" id="SSF47413">
    <property type="entry name" value="lambda repressor-like DNA-binding domains"/>
    <property type="match status" value="1"/>
</dbReference>
<evidence type="ECO:0000259" key="1">
    <source>
        <dbReference type="PROSITE" id="PS50943"/>
    </source>
</evidence>
<dbReference type="InterPro" id="IPR001387">
    <property type="entry name" value="Cro/C1-type_HTH"/>
</dbReference>
<gene>
    <name evidence="2" type="ORF">H8695_04330</name>
</gene>
<feature type="domain" description="HTH cro/C1-type" evidence="1">
    <location>
        <begin position="17"/>
        <end position="76"/>
    </location>
</feature>
<dbReference type="PROSITE" id="PS50943">
    <property type="entry name" value="HTH_CROC1"/>
    <property type="match status" value="1"/>
</dbReference>
<evidence type="ECO:0000313" key="3">
    <source>
        <dbReference type="Proteomes" id="UP000620366"/>
    </source>
</evidence>
<dbReference type="InterPro" id="IPR010982">
    <property type="entry name" value="Lambda_DNA-bd_dom_sf"/>
</dbReference>
<dbReference type="AlphaFoldDB" id="A0A926DD43"/>
<dbReference type="Pfam" id="PF01381">
    <property type="entry name" value="HTH_3"/>
    <property type="match status" value="1"/>
</dbReference>
<dbReference type="Gene3D" id="1.10.260.40">
    <property type="entry name" value="lambda repressor-like DNA-binding domains"/>
    <property type="match status" value="1"/>
</dbReference>
<organism evidence="2 3">
    <name type="scientific">Feifania hominis</name>
    <dbReference type="NCBI Taxonomy" id="2763660"/>
    <lineage>
        <taxon>Bacteria</taxon>
        <taxon>Bacillati</taxon>
        <taxon>Bacillota</taxon>
        <taxon>Clostridia</taxon>
        <taxon>Eubacteriales</taxon>
        <taxon>Feifaniaceae</taxon>
        <taxon>Feifania</taxon>
    </lineage>
</organism>
<protein>
    <submittedName>
        <fullName evidence="2">Helix-turn-helix transcriptional regulator</fullName>
    </submittedName>
</protein>
<dbReference type="SMART" id="SM00530">
    <property type="entry name" value="HTH_XRE"/>
    <property type="match status" value="1"/>
</dbReference>
<proteinExistence type="predicted"/>
<dbReference type="CDD" id="cd00093">
    <property type="entry name" value="HTH_XRE"/>
    <property type="match status" value="1"/>
</dbReference>
<accession>A0A926DD43</accession>
<comment type="caution">
    <text evidence="2">The sequence shown here is derived from an EMBL/GenBank/DDBJ whole genome shotgun (WGS) entry which is preliminary data.</text>
</comment>
<dbReference type="GO" id="GO:0003677">
    <property type="term" value="F:DNA binding"/>
    <property type="evidence" value="ECO:0007669"/>
    <property type="project" value="InterPro"/>
</dbReference>
<keyword evidence="3" id="KW-1185">Reference proteome</keyword>
<reference evidence="2" key="1">
    <citation type="submission" date="2020-08" db="EMBL/GenBank/DDBJ databases">
        <title>Genome public.</title>
        <authorList>
            <person name="Liu C."/>
            <person name="Sun Q."/>
        </authorList>
    </citation>
    <scope>NUCLEOTIDE SEQUENCE</scope>
    <source>
        <strain evidence="2">BX7</strain>
    </source>
</reference>
<dbReference type="Proteomes" id="UP000620366">
    <property type="component" value="Unassembled WGS sequence"/>
</dbReference>
<sequence>MKKIEFNENKNIISKRLRYFRKELGLTQTELAARMQTYDINIDQQMISRIENNRRIVTDYELACLCQVLRINENDMLRDFHLQFPNEP</sequence>
<name>A0A926DD43_9FIRM</name>
<dbReference type="EMBL" id="JACRSP010000002">
    <property type="protein sequence ID" value="MBC8535918.1"/>
    <property type="molecule type" value="Genomic_DNA"/>
</dbReference>
<dbReference type="RefSeq" id="WP_249299660.1">
    <property type="nucleotide sequence ID" value="NZ_JACRSP010000002.1"/>
</dbReference>
<evidence type="ECO:0000313" key="2">
    <source>
        <dbReference type="EMBL" id="MBC8535918.1"/>
    </source>
</evidence>